<dbReference type="Gene3D" id="3.40.50.2000">
    <property type="entry name" value="Glycogen Phosphorylase B"/>
    <property type="match status" value="2"/>
</dbReference>
<feature type="domain" description="Glycosyltransferase subfamily 4-like N-terminal" evidence="1">
    <location>
        <begin position="13"/>
        <end position="162"/>
    </location>
</feature>
<keyword evidence="3" id="KW-1185">Reference proteome</keyword>
<keyword evidence="2" id="KW-0808">Transferase</keyword>
<dbReference type="SUPFAM" id="SSF53756">
    <property type="entry name" value="UDP-Glycosyltransferase/glycogen phosphorylase"/>
    <property type="match status" value="1"/>
</dbReference>
<dbReference type="Pfam" id="PF13692">
    <property type="entry name" value="Glyco_trans_1_4"/>
    <property type="match status" value="1"/>
</dbReference>
<dbReference type="EMBL" id="FUZV01000001">
    <property type="protein sequence ID" value="SKC44955.1"/>
    <property type="molecule type" value="Genomic_DNA"/>
</dbReference>
<gene>
    <name evidence="2" type="ORF">SAMN06296058_0400</name>
</gene>
<dbReference type="Proteomes" id="UP000190341">
    <property type="component" value="Unassembled WGS sequence"/>
</dbReference>
<dbReference type="PANTHER" id="PTHR12526:SF638">
    <property type="entry name" value="SPORE COAT PROTEIN SA"/>
    <property type="match status" value="1"/>
</dbReference>
<name>A0A1T5J0H0_9GAMM</name>
<dbReference type="PANTHER" id="PTHR12526">
    <property type="entry name" value="GLYCOSYLTRANSFERASE"/>
    <property type="match status" value="1"/>
</dbReference>
<organism evidence="2 3">
    <name type="scientific">Pseudoxanthomonas indica</name>
    <dbReference type="NCBI Taxonomy" id="428993"/>
    <lineage>
        <taxon>Bacteria</taxon>
        <taxon>Pseudomonadati</taxon>
        <taxon>Pseudomonadota</taxon>
        <taxon>Gammaproteobacteria</taxon>
        <taxon>Lysobacterales</taxon>
        <taxon>Lysobacteraceae</taxon>
        <taxon>Pseudoxanthomonas</taxon>
    </lineage>
</organism>
<dbReference type="InterPro" id="IPR028098">
    <property type="entry name" value="Glyco_trans_4-like_N"/>
</dbReference>
<sequence>MKFLFVGSSPDHGGAEVHFTALAQALQEQGHGVEAMVDPRGFIAAELARANVPLHRRRFRNVIDPCAHARLHRAIRDFRPDALIGNFGKDYWPLVLAGRMAKVPVALFRHSVTALNPLSSRWLPRLAHSYFAVSHYARAVYADHGMDAQCVQVLHNPVDVRRFQHAEQVRAQVLAELDIPQDAIVVGYCGRMRSKGIYTLLEASALAMARDPRVHCLWVGEDGGGELRSAAAFLPHADRHRFTGLVDDTERYYSAFSMLAFPSLAPETFGRVSIEAQACGIPVLGSDIGGVPETLIPGSSGLLLPPGDARAWKRGILALCDPAARAAMAVAGRAFVEQRFSYPVIAGQLVARMQAGR</sequence>
<dbReference type="OrthoDB" id="5290958at2"/>
<dbReference type="GO" id="GO:0016757">
    <property type="term" value="F:glycosyltransferase activity"/>
    <property type="evidence" value="ECO:0007669"/>
    <property type="project" value="UniProtKB-ARBA"/>
</dbReference>
<dbReference type="AlphaFoldDB" id="A0A1T5J0H0"/>
<accession>A0A1T5J0H0</accession>
<dbReference type="CDD" id="cd03801">
    <property type="entry name" value="GT4_PimA-like"/>
    <property type="match status" value="1"/>
</dbReference>
<proteinExistence type="predicted"/>
<dbReference type="STRING" id="428993.SAMN06296058_0400"/>
<evidence type="ECO:0000259" key="1">
    <source>
        <dbReference type="Pfam" id="PF13439"/>
    </source>
</evidence>
<dbReference type="Pfam" id="PF13439">
    <property type="entry name" value="Glyco_transf_4"/>
    <property type="match status" value="1"/>
</dbReference>
<dbReference type="RefSeq" id="WP_079722806.1">
    <property type="nucleotide sequence ID" value="NZ_BMCL01000003.1"/>
</dbReference>
<reference evidence="2 3" key="1">
    <citation type="submission" date="2017-02" db="EMBL/GenBank/DDBJ databases">
        <authorList>
            <person name="Peterson S.W."/>
        </authorList>
    </citation>
    <scope>NUCLEOTIDE SEQUENCE [LARGE SCALE GENOMIC DNA]</scope>
    <source>
        <strain evidence="2 3">P15</strain>
    </source>
</reference>
<evidence type="ECO:0000313" key="2">
    <source>
        <dbReference type="EMBL" id="SKC44955.1"/>
    </source>
</evidence>
<protein>
    <submittedName>
        <fullName evidence="2">Glycosyltransferase involved in cell wall bisynthesis</fullName>
    </submittedName>
</protein>
<evidence type="ECO:0000313" key="3">
    <source>
        <dbReference type="Proteomes" id="UP000190341"/>
    </source>
</evidence>